<feature type="transmembrane region" description="Helical" evidence="1">
    <location>
        <begin position="99"/>
        <end position="117"/>
    </location>
</feature>
<dbReference type="RefSeq" id="WP_116879835.1">
    <property type="nucleotide sequence ID" value="NZ_QURB01000002.1"/>
</dbReference>
<dbReference type="EMBL" id="QURB01000002">
    <property type="protein sequence ID" value="RFC54856.1"/>
    <property type="molecule type" value="Genomic_DNA"/>
</dbReference>
<name>A0A3E1EZ83_9FLAO</name>
<evidence type="ECO:0000313" key="3">
    <source>
        <dbReference type="Proteomes" id="UP000257127"/>
    </source>
</evidence>
<evidence type="ECO:0000313" key="2">
    <source>
        <dbReference type="EMBL" id="RFC54856.1"/>
    </source>
</evidence>
<gene>
    <name evidence="2" type="ORF">DXU93_03280</name>
</gene>
<dbReference type="AlphaFoldDB" id="A0A3E1EZ83"/>
<organism evidence="2 3">
    <name type="scientific">Brumimicrobium aurantiacum</name>
    <dbReference type="NCBI Taxonomy" id="1737063"/>
    <lineage>
        <taxon>Bacteria</taxon>
        <taxon>Pseudomonadati</taxon>
        <taxon>Bacteroidota</taxon>
        <taxon>Flavobacteriia</taxon>
        <taxon>Flavobacteriales</taxon>
        <taxon>Crocinitomicaceae</taxon>
        <taxon>Brumimicrobium</taxon>
    </lineage>
</organism>
<keyword evidence="1" id="KW-1133">Transmembrane helix</keyword>
<accession>A0A3E1EZ83</accession>
<keyword evidence="1" id="KW-0812">Transmembrane</keyword>
<evidence type="ECO:0000256" key="1">
    <source>
        <dbReference type="SAM" id="Phobius"/>
    </source>
</evidence>
<keyword evidence="3" id="KW-1185">Reference proteome</keyword>
<reference evidence="2 3" key="1">
    <citation type="submission" date="2018-08" db="EMBL/GenBank/DDBJ databases">
        <title>The draft genome squence of Brumimicrobium sp. N62.</title>
        <authorList>
            <person name="Du Z.-J."/>
            <person name="Luo H.-R."/>
        </authorList>
    </citation>
    <scope>NUCLEOTIDE SEQUENCE [LARGE SCALE GENOMIC DNA]</scope>
    <source>
        <strain evidence="2 3">N62</strain>
    </source>
</reference>
<sequence>MSLNNYSLPTSNISNFETPIVDTTSGNAMPSTEQSGGFNWDSVFNFGGQLVENSGQLASVFSDKYRNDQIALAQNQNMFSQYAPTFGATAEDRAANQKTIAIVAIALIVVVVMFFLLKNK</sequence>
<comment type="caution">
    <text evidence="2">The sequence shown here is derived from an EMBL/GenBank/DDBJ whole genome shotgun (WGS) entry which is preliminary data.</text>
</comment>
<protein>
    <submittedName>
        <fullName evidence="2">Uncharacterized protein</fullName>
    </submittedName>
</protein>
<dbReference type="Proteomes" id="UP000257127">
    <property type="component" value="Unassembled WGS sequence"/>
</dbReference>
<keyword evidence="1" id="KW-0472">Membrane</keyword>
<proteinExistence type="predicted"/>